<dbReference type="PANTHER" id="PTHR31827">
    <property type="entry name" value="EMB|CAB89363.1"/>
    <property type="match status" value="1"/>
</dbReference>
<feature type="domain" description="WRKY19-like zinc finger" evidence="2">
    <location>
        <begin position="365"/>
        <end position="389"/>
    </location>
</feature>
<keyword evidence="1" id="KW-0732">Signal</keyword>
<proteinExistence type="predicted"/>
<name>A0AAD3D0Z6_9STRA</name>
<protein>
    <recommendedName>
        <fullName evidence="2">WRKY19-like zinc finger domain-containing protein</fullName>
    </recommendedName>
</protein>
<dbReference type="AlphaFoldDB" id="A0AAD3D0Z6"/>
<feature type="domain" description="WRKY19-like zinc finger" evidence="2">
    <location>
        <begin position="415"/>
        <end position="437"/>
    </location>
</feature>
<sequence>MPDLLIFFFLFPLHKTTSCSYFLFFLPSNGSIENVTQTPLHKKKNNNWRKKINKVHIMANPTLVQELETAMILKSLASGKESKNVAQHSANSKAIVNTKPTISYKRKLPTTQVHISPVPQCNTNFQRSVSPGSFGDDRSDTQSISSFEEPLLRTVNSNEVSSIVVKPLSRPPKLRRVSIQQKSSAQMKVTHNSSSSIPLLAKDHTRPTLPSIPSFTDSMSMERPAVPAFSNSMIMQLFSNQMIFSAPPSLNSILCQPILASCGPNQVQQQRPETLQSSSPLPQKTAQKSLLKVCRMEGCNIEAARRTPYCKNHSGQRRCEAPNCNKCAQGRTRFCIGHGGGRRCQFEGCTKGARDKKFCATHGGGRRCNIENCTKLAVGRGNTCTAHGGGRRCQHEECAKSAQSNSTFCVRHGGGRKCKMPNCNKVARGKKGLCMSHATQEDSKQNLHYTILNV</sequence>
<feature type="domain" description="WRKY19-like zinc finger" evidence="2">
    <location>
        <begin position="341"/>
        <end position="364"/>
    </location>
</feature>
<dbReference type="Proteomes" id="UP001054902">
    <property type="component" value="Unassembled WGS sequence"/>
</dbReference>
<keyword evidence="4" id="KW-1185">Reference proteome</keyword>
<evidence type="ECO:0000256" key="1">
    <source>
        <dbReference type="SAM" id="SignalP"/>
    </source>
</evidence>
<evidence type="ECO:0000259" key="2">
    <source>
        <dbReference type="Pfam" id="PF24906"/>
    </source>
</evidence>
<feature type="chain" id="PRO_5042006695" description="WRKY19-like zinc finger domain-containing protein" evidence="1">
    <location>
        <begin position="19"/>
        <end position="454"/>
    </location>
</feature>
<feature type="domain" description="WRKY19-like zinc finger" evidence="2">
    <location>
        <begin position="317"/>
        <end position="340"/>
    </location>
</feature>
<dbReference type="InterPro" id="IPR056866">
    <property type="entry name" value="Znf_WRKY19"/>
</dbReference>
<comment type="caution">
    <text evidence="3">The sequence shown here is derived from an EMBL/GenBank/DDBJ whole genome shotgun (WGS) entry which is preliminary data.</text>
</comment>
<feature type="signal peptide" evidence="1">
    <location>
        <begin position="1"/>
        <end position="18"/>
    </location>
</feature>
<feature type="domain" description="WRKY19-like zinc finger" evidence="2">
    <location>
        <begin position="390"/>
        <end position="414"/>
    </location>
</feature>
<dbReference type="Pfam" id="PF24906">
    <property type="entry name" value="Zf_WRKY19"/>
    <property type="match status" value="5"/>
</dbReference>
<reference evidence="3 4" key="1">
    <citation type="journal article" date="2021" name="Sci. Rep.">
        <title>The genome of the diatom Chaetoceros tenuissimus carries an ancient integrated fragment of an extant virus.</title>
        <authorList>
            <person name="Hongo Y."/>
            <person name="Kimura K."/>
            <person name="Takaki Y."/>
            <person name="Yoshida Y."/>
            <person name="Baba S."/>
            <person name="Kobayashi G."/>
            <person name="Nagasaki K."/>
            <person name="Hano T."/>
            <person name="Tomaru Y."/>
        </authorList>
    </citation>
    <scope>NUCLEOTIDE SEQUENCE [LARGE SCALE GENOMIC DNA]</scope>
    <source>
        <strain evidence="3 4">NIES-3715</strain>
    </source>
</reference>
<evidence type="ECO:0000313" key="4">
    <source>
        <dbReference type="Proteomes" id="UP001054902"/>
    </source>
</evidence>
<organism evidence="3 4">
    <name type="scientific">Chaetoceros tenuissimus</name>
    <dbReference type="NCBI Taxonomy" id="426638"/>
    <lineage>
        <taxon>Eukaryota</taxon>
        <taxon>Sar</taxon>
        <taxon>Stramenopiles</taxon>
        <taxon>Ochrophyta</taxon>
        <taxon>Bacillariophyta</taxon>
        <taxon>Coscinodiscophyceae</taxon>
        <taxon>Chaetocerotophycidae</taxon>
        <taxon>Chaetocerotales</taxon>
        <taxon>Chaetocerotaceae</taxon>
        <taxon>Chaetoceros</taxon>
    </lineage>
</organism>
<gene>
    <name evidence="3" type="ORF">CTEN210_11247</name>
</gene>
<dbReference type="PANTHER" id="PTHR31827:SF1">
    <property type="entry name" value="EMB|CAB89363.1"/>
    <property type="match status" value="1"/>
</dbReference>
<dbReference type="EMBL" id="BLLK01000047">
    <property type="protein sequence ID" value="GFH54771.1"/>
    <property type="molecule type" value="Genomic_DNA"/>
</dbReference>
<evidence type="ECO:0000313" key="3">
    <source>
        <dbReference type="EMBL" id="GFH54771.1"/>
    </source>
</evidence>
<accession>A0AAD3D0Z6</accession>